<dbReference type="HOGENOM" id="CLU_008856_1_1_6"/>
<dbReference type="RefSeq" id="WP_013051336.1">
    <property type="nucleotide sequence ID" value="NC_014012.1"/>
</dbReference>
<evidence type="ECO:0000259" key="9">
    <source>
        <dbReference type="Pfam" id="PF01343"/>
    </source>
</evidence>
<reference evidence="11" key="1">
    <citation type="journal article" date="2010" name="Mol. Biosyst.">
        <title>Complete genome sequence and comparative analysis of Shewanella violacea, a psychrophilic and piezophilic bacterium from deep sea floor sediments.</title>
        <authorList>
            <person name="Aono E."/>
            <person name="Baba T."/>
            <person name="Ara T."/>
            <person name="Nishi T."/>
            <person name="Nakamichi T."/>
            <person name="Inamoto E."/>
            <person name="Toyonaga H."/>
            <person name="Hasegawa M."/>
            <person name="Takai Y."/>
            <person name="Okumura Y."/>
            <person name="Baba M."/>
            <person name="Tomita M."/>
            <person name="Kato C."/>
            <person name="Oshima T."/>
            <person name="Nakasone K."/>
            <person name="Mori H."/>
        </authorList>
    </citation>
    <scope>NUCLEOTIDE SEQUENCE [LARGE SCALE GENOMIC DNA]</scope>
    <source>
        <strain evidence="11">JCM 10179 / CIP 106290 / LMG 19151 / DSS12</strain>
    </source>
</reference>
<dbReference type="AlphaFoldDB" id="D4ZK32"/>
<evidence type="ECO:0000256" key="2">
    <source>
        <dbReference type="ARBA" id="ARBA00008683"/>
    </source>
</evidence>
<dbReference type="Proteomes" id="UP000002350">
    <property type="component" value="Chromosome"/>
</dbReference>
<keyword evidence="8" id="KW-0812">Transmembrane</keyword>
<dbReference type="InterPro" id="IPR004635">
    <property type="entry name" value="Pept_S49_SppA"/>
</dbReference>
<accession>D4ZK32</accession>
<evidence type="ECO:0000256" key="1">
    <source>
        <dbReference type="ARBA" id="ARBA00004370"/>
    </source>
</evidence>
<evidence type="ECO:0000313" key="11">
    <source>
        <dbReference type="Proteomes" id="UP000002350"/>
    </source>
</evidence>
<keyword evidence="8" id="KW-1133">Transmembrane helix</keyword>
<feature type="domain" description="Peptidase S49" evidence="9">
    <location>
        <begin position="391"/>
        <end position="541"/>
    </location>
</feature>
<evidence type="ECO:0000313" key="10">
    <source>
        <dbReference type="EMBL" id="BAJ02031.1"/>
    </source>
</evidence>
<dbReference type="InterPro" id="IPR029045">
    <property type="entry name" value="ClpP/crotonase-like_dom_sf"/>
</dbReference>
<sequence length="613" mass="66735">MSAKPSLIKRIFQFTWKTINGFRKLVLNLFFFGLLAMLIVAISVDDDVQLESGSALVLDLAGSIVEQKRQVDPIEEAMKSGKNNDGSGEILLADVLNAIDNATADERISSIVLDMGHLRWTGISKLQSIGDALTRFKASGKPILATANSYGQNQYFLASFADTIYLNPQGSVELEGLSRYRQYYKSALDKLKINAHIFRVGTFKSAVEPYIRDDMSPAAKEANIDLLKDIWASYAATVSSNRDIKPEHLVLGAEDYLSELDKADGKSAAMAINMHWVDELATAEAFRLEMIETVGKATEGNSYKQISLYDYESLIATQPDLFLDDTVGIIVAKGTILNGNQPAGQIGGESTSLLLRKARFDDNVKAVVLRVDSPGGSAFASEQIRQEVLALKTAGKPVVVSMGSYAASGGYWISASADYIYATPTTLTGSIGIFGMITTFEDSLSSLGIHTDGVATSEWAGISVAKGLTPAIKSVIQRHIERGYHDFISLVATERNMSLEEVDNIAQGRVWSGRKALDLGLIDELGDLDDAVAKAADMAGLEDFDSQIIEHELTPQEFFIQEMFSSVAVYLPQSSMGVSLIEQALTQWSGVVEEFNAFDDPNGMYLFCDNCTL</sequence>
<evidence type="ECO:0000256" key="4">
    <source>
        <dbReference type="ARBA" id="ARBA00022801"/>
    </source>
</evidence>
<keyword evidence="11" id="KW-1185">Reference proteome</keyword>
<keyword evidence="3" id="KW-0645">Protease</keyword>
<dbReference type="GO" id="GO:0016020">
    <property type="term" value="C:membrane"/>
    <property type="evidence" value="ECO:0007669"/>
    <property type="project" value="UniProtKB-SubCell"/>
</dbReference>
<keyword evidence="5" id="KW-0720">Serine protease</keyword>
<keyword evidence="4" id="KW-0378">Hydrolase</keyword>
<feature type="active site" description="Nucleophile" evidence="7">
    <location>
        <position position="408"/>
    </location>
</feature>
<comment type="subcellular location">
    <subcellularLocation>
        <location evidence="1">Membrane</location>
    </subcellularLocation>
</comment>
<dbReference type="PANTHER" id="PTHR33209:SF1">
    <property type="entry name" value="PEPTIDASE S49 DOMAIN-CONTAINING PROTEIN"/>
    <property type="match status" value="1"/>
</dbReference>
<dbReference type="InterPro" id="IPR047217">
    <property type="entry name" value="S49_SppA_67K_type_N"/>
</dbReference>
<comment type="similarity">
    <text evidence="2">Belongs to the peptidase S49 family.</text>
</comment>
<dbReference type="Gene3D" id="6.20.330.10">
    <property type="match status" value="1"/>
</dbReference>
<evidence type="ECO:0000256" key="5">
    <source>
        <dbReference type="ARBA" id="ARBA00022825"/>
    </source>
</evidence>
<evidence type="ECO:0000256" key="3">
    <source>
        <dbReference type="ARBA" id="ARBA00022670"/>
    </source>
</evidence>
<dbReference type="InterPro" id="IPR002142">
    <property type="entry name" value="Peptidase_S49"/>
</dbReference>
<dbReference type="NCBIfam" id="TIGR00705">
    <property type="entry name" value="SppA_67K"/>
    <property type="match status" value="1"/>
</dbReference>
<evidence type="ECO:0000256" key="6">
    <source>
        <dbReference type="ARBA" id="ARBA00023136"/>
    </source>
</evidence>
<dbReference type="Gene3D" id="3.90.226.10">
    <property type="entry name" value="2-enoyl-CoA Hydratase, Chain A, domain 1"/>
    <property type="match status" value="3"/>
</dbReference>
<dbReference type="PIRSF" id="PIRSF001217">
    <property type="entry name" value="Protease_4_SppA"/>
    <property type="match status" value="1"/>
</dbReference>
<dbReference type="Pfam" id="PF01343">
    <property type="entry name" value="Peptidase_S49"/>
    <property type="match status" value="2"/>
</dbReference>
<dbReference type="PANTHER" id="PTHR33209">
    <property type="entry name" value="PROTEASE 4"/>
    <property type="match status" value="1"/>
</dbReference>
<evidence type="ECO:0000256" key="8">
    <source>
        <dbReference type="SAM" id="Phobius"/>
    </source>
</evidence>
<proteinExistence type="inferred from homology"/>
<dbReference type="CDD" id="cd07018">
    <property type="entry name" value="S49_SppA_67K_type"/>
    <property type="match status" value="1"/>
</dbReference>
<keyword evidence="6 8" id="KW-0472">Membrane</keyword>
<dbReference type="InterPro" id="IPR047272">
    <property type="entry name" value="S49_SppA_C"/>
</dbReference>
<dbReference type="CDD" id="cd07023">
    <property type="entry name" value="S49_Sppa_N_C"/>
    <property type="match status" value="1"/>
</dbReference>
<dbReference type="InterPro" id="IPR004634">
    <property type="entry name" value="Pept_S49_pIV"/>
</dbReference>
<dbReference type="OrthoDB" id="9764363at2"/>
<dbReference type="EMBL" id="AP011177">
    <property type="protein sequence ID" value="BAJ02031.1"/>
    <property type="molecule type" value="Genomic_DNA"/>
</dbReference>
<dbReference type="NCBIfam" id="TIGR00706">
    <property type="entry name" value="SppA_dom"/>
    <property type="match status" value="1"/>
</dbReference>
<organism evidence="10 11">
    <name type="scientific">Shewanella violacea (strain JCM 10179 / CIP 106290 / LMG 19151 / DSS12)</name>
    <dbReference type="NCBI Taxonomy" id="637905"/>
    <lineage>
        <taxon>Bacteria</taxon>
        <taxon>Pseudomonadati</taxon>
        <taxon>Pseudomonadota</taxon>
        <taxon>Gammaproteobacteria</taxon>
        <taxon>Alteromonadales</taxon>
        <taxon>Shewanellaceae</taxon>
        <taxon>Shewanella</taxon>
    </lineage>
</organism>
<dbReference type="eggNOG" id="COG0616">
    <property type="taxonomic scope" value="Bacteria"/>
</dbReference>
<feature type="active site" description="Proton donor/acceptor" evidence="7">
    <location>
        <position position="204"/>
    </location>
</feature>
<protein>
    <submittedName>
        <fullName evidence="10">Signal peptide peptidase SppA, 67K type</fullName>
    </submittedName>
</protein>
<evidence type="ECO:0000256" key="7">
    <source>
        <dbReference type="PIRSR" id="PIRSR001217-1"/>
    </source>
</evidence>
<dbReference type="STRING" id="637905.SVI_2060"/>
<dbReference type="KEGG" id="svo:SVI_2060"/>
<dbReference type="GO" id="GO:0008236">
    <property type="term" value="F:serine-type peptidase activity"/>
    <property type="evidence" value="ECO:0007669"/>
    <property type="project" value="UniProtKB-KW"/>
</dbReference>
<dbReference type="GO" id="GO:0006465">
    <property type="term" value="P:signal peptide processing"/>
    <property type="evidence" value="ECO:0007669"/>
    <property type="project" value="InterPro"/>
</dbReference>
<name>D4ZK32_SHEVD</name>
<dbReference type="SUPFAM" id="SSF52096">
    <property type="entry name" value="ClpP/crotonase"/>
    <property type="match status" value="2"/>
</dbReference>
<feature type="domain" description="Peptidase S49" evidence="9">
    <location>
        <begin position="136"/>
        <end position="281"/>
    </location>
</feature>
<feature type="transmembrane region" description="Helical" evidence="8">
    <location>
        <begin position="25"/>
        <end position="44"/>
    </location>
</feature>
<gene>
    <name evidence="10" type="primary">sppA</name>
    <name evidence="10" type="ordered locus">SVI_2060</name>
</gene>